<dbReference type="EMBL" id="JAHRIP010029261">
    <property type="protein sequence ID" value="MEQ2291640.1"/>
    <property type="molecule type" value="Genomic_DNA"/>
</dbReference>
<evidence type="ECO:0000256" key="1">
    <source>
        <dbReference type="SAM" id="MobiDB-lite"/>
    </source>
</evidence>
<accession>A0ABV0YCV7</accession>
<evidence type="ECO:0000313" key="3">
    <source>
        <dbReference type="Proteomes" id="UP001469553"/>
    </source>
</evidence>
<sequence>MSPDGERHQRKAASSLQRPPPPPLLSVLKIQIQSQNQCYRLSSMPTDEEDNPISFTWLVQRIQHIPRPKLCTAT</sequence>
<evidence type="ECO:0000313" key="2">
    <source>
        <dbReference type="EMBL" id="MEQ2291640.1"/>
    </source>
</evidence>
<organism evidence="2 3">
    <name type="scientific">Ameca splendens</name>
    <dbReference type="NCBI Taxonomy" id="208324"/>
    <lineage>
        <taxon>Eukaryota</taxon>
        <taxon>Metazoa</taxon>
        <taxon>Chordata</taxon>
        <taxon>Craniata</taxon>
        <taxon>Vertebrata</taxon>
        <taxon>Euteleostomi</taxon>
        <taxon>Actinopterygii</taxon>
        <taxon>Neopterygii</taxon>
        <taxon>Teleostei</taxon>
        <taxon>Neoteleostei</taxon>
        <taxon>Acanthomorphata</taxon>
        <taxon>Ovalentaria</taxon>
        <taxon>Atherinomorphae</taxon>
        <taxon>Cyprinodontiformes</taxon>
        <taxon>Goodeidae</taxon>
        <taxon>Ameca</taxon>
    </lineage>
</organism>
<protein>
    <submittedName>
        <fullName evidence="2">Uncharacterized protein</fullName>
    </submittedName>
</protein>
<dbReference type="Proteomes" id="UP001469553">
    <property type="component" value="Unassembled WGS sequence"/>
</dbReference>
<feature type="region of interest" description="Disordered" evidence="1">
    <location>
        <begin position="1"/>
        <end position="23"/>
    </location>
</feature>
<comment type="caution">
    <text evidence="2">The sequence shown here is derived from an EMBL/GenBank/DDBJ whole genome shotgun (WGS) entry which is preliminary data.</text>
</comment>
<reference evidence="2 3" key="1">
    <citation type="submission" date="2021-06" db="EMBL/GenBank/DDBJ databases">
        <authorList>
            <person name="Palmer J.M."/>
        </authorList>
    </citation>
    <scope>NUCLEOTIDE SEQUENCE [LARGE SCALE GENOMIC DNA]</scope>
    <source>
        <strain evidence="2 3">AS_MEX2019</strain>
        <tissue evidence="2">Muscle</tissue>
    </source>
</reference>
<proteinExistence type="predicted"/>
<name>A0ABV0YCV7_9TELE</name>
<keyword evidence="3" id="KW-1185">Reference proteome</keyword>
<gene>
    <name evidence="2" type="ORF">AMECASPLE_015071</name>
</gene>